<gene>
    <name evidence="2" type="ORF">CCM_07041</name>
</gene>
<dbReference type="AlphaFoldDB" id="G3JLP7"/>
<dbReference type="OrthoDB" id="4842213at2759"/>
<accession>G3JLP7</accession>
<feature type="compositionally biased region" description="Pro residues" evidence="1">
    <location>
        <begin position="186"/>
        <end position="196"/>
    </location>
</feature>
<keyword evidence="3" id="KW-1185">Reference proteome</keyword>
<dbReference type="eggNOG" id="ENOG502T4NV">
    <property type="taxonomic scope" value="Eukaryota"/>
</dbReference>
<feature type="compositionally biased region" description="Polar residues" evidence="1">
    <location>
        <begin position="175"/>
        <end position="185"/>
    </location>
</feature>
<dbReference type="Proteomes" id="UP000001610">
    <property type="component" value="Unassembled WGS sequence"/>
</dbReference>
<dbReference type="KEGG" id="cmt:CCM_07041"/>
<dbReference type="EMBL" id="JH126403">
    <property type="protein sequence ID" value="EGX90621.1"/>
    <property type="molecule type" value="Genomic_DNA"/>
</dbReference>
<feature type="region of interest" description="Disordered" evidence="1">
    <location>
        <begin position="255"/>
        <end position="276"/>
    </location>
</feature>
<proteinExistence type="predicted"/>
<evidence type="ECO:0000313" key="2">
    <source>
        <dbReference type="EMBL" id="EGX90621.1"/>
    </source>
</evidence>
<reference evidence="2 3" key="1">
    <citation type="journal article" date="2011" name="Genome Biol.">
        <title>Genome sequence of the insect pathogenic fungus Cordyceps militaris, a valued traditional Chinese medicine.</title>
        <authorList>
            <person name="Zheng P."/>
            <person name="Xia Y."/>
            <person name="Xiao G."/>
            <person name="Xiong C."/>
            <person name="Hu X."/>
            <person name="Zhang S."/>
            <person name="Zheng H."/>
            <person name="Huang Y."/>
            <person name="Zhou Y."/>
            <person name="Wang S."/>
            <person name="Zhao G.P."/>
            <person name="Liu X."/>
            <person name="St Leger R.J."/>
            <person name="Wang C."/>
        </authorList>
    </citation>
    <scope>NUCLEOTIDE SEQUENCE [LARGE SCALE GENOMIC DNA]</scope>
    <source>
        <strain evidence="2 3">CM01</strain>
    </source>
</reference>
<feature type="region of interest" description="Disordered" evidence="1">
    <location>
        <begin position="290"/>
        <end position="356"/>
    </location>
</feature>
<feature type="region of interest" description="Disordered" evidence="1">
    <location>
        <begin position="164"/>
        <end position="241"/>
    </location>
</feature>
<sequence>MPMYGYSHLSALHKANMVSAPPPEKRFIIFCSRVSKKSIVHEFTRRQGRPCSEWLDADIWEEYAAVSDHDAAHLWASLQGWSQLVFLFDEFEMAGRGRPCSPSRILAREEDKATLSSLIDYTLDSVAAVDHFLVYLRASDPSSRPTRAGELDLGRGAVYRAIGKTYRRKKKHRTSVQMVPQNMSPPNGPRSMPPRQPMHRPSQSTSSNQGSDNHVAPRSSSTTERPSLTKQVGSSSSSDKRTFLRSVKTWLSVSEPSAQAMKTQKRETFRKHGIDPRDPAAAAKMHLPLGTLPAGATTSTSGPTPEKRLARELARDRPTAYRKHGGESMQSVSSGGSSSSAAPSIRELNQVAPWEN</sequence>
<name>G3JLP7_CORMM</name>
<feature type="compositionally biased region" description="Basic and acidic residues" evidence="1">
    <location>
        <begin position="305"/>
        <end position="319"/>
    </location>
</feature>
<feature type="compositionally biased region" description="Low complexity" evidence="1">
    <location>
        <begin position="327"/>
        <end position="340"/>
    </location>
</feature>
<dbReference type="HOGENOM" id="CLU_778482_0_0_1"/>
<feature type="compositionally biased region" description="Polar residues" evidence="1">
    <location>
        <begin position="201"/>
        <end position="237"/>
    </location>
</feature>
<dbReference type="RefSeq" id="XP_006672242.1">
    <property type="nucleotide sequence ID" value="XM_006672179.1"/>
</dbReference>
<feature type="compositionally biased region" description="Basic and acidic residues" evidence="1">
    <location>
        <begin position="264"/>
        <end position="276"/>
    </location>
</feature>
<evidence type="ECO:0000256" key="1">
    <source>
        <dbReference type="SAM" id="MobiDB-lite"/>
    </source>
</evidence>
<organism evidence="2 3">
    <name type="scientific">Cordyceps militaris (strain CM01)</name>
    <name type="common">Caterpillar fungus</name>
    <dbReference type="NCBI Taxonomy" id="983644"/>
    <lineage>
        <taxon>Eukaryota</taxon>
        <taxon>Fungi</taxon>
        <taxon>Dikarya</taxon>
        <taxon>Ascomycota</taxon>
        <taxon>Pezizomycotina</taxon>
        <taxon>Sordariomycetes</taxon>
        <taxon>Hypocreomycetidae</taxon>
        <taxon>Hypocreales</taxon>
        <taxon>Cordycipitaceae</taxon>
        <taxon>Cordyceps</taxon>
    </lineage>
</organism>
<protein>
    <submittedName>
        <fullName evidence="2">Uncharacterized protein</fullName>
    </submittedName>
</protein>
<dbReference type="InParanoid" id="G3JLP7"/>
<feature type="compositionally biased region" description="Basic residues" evidence="1">
    <location>
        <begin position="165"/>
        <end position="174"/>
    </location>
</feature>
<evidence type="ECO:0000313" key="3">
    <source>
        <dbReference type="Proteomes" id="UP000001610"/>
    </source>
</evidence>
<dbReference type="GeneID" id="18169052"/>
<dbReference type="VEuPathDB" id="FungiDB:CCM_07041"/>